<dbReference type="OrthoDB" id="3798352at2759"/>
<evidence type="ECO:0000313" key="2">
    <source>
        <dbReference type="EMBL" id="KAF1838296.1"/>
    </source>
</evidence>
<protein>
    <submittedName>
        <fullName evidence="2">Uncharacterized protein</fullName>
    </submittedName>
</protein>
<evidence type="ECO:0000256" key="1">
    <source>
        <dbReference type="SAM" id="MobiDB-lite"/>
    </source>
</evidence>
<dbReference type="Proteomes" id="UP000800040">
    <property type="component" value="Unassembled WGS sequence"/>
</dbReference>
<feature type="region of interest" description="Disordered" evidence="1">
    <location>
        <begin position="127"/>
        <end position="204"/>
    </location>
</feature>
<dbReference type="EMBL" id="ML975253">
    <property type="protein sequence ID" value="KAF1838296.1"/>
    <property type="molecule type" value="Genomic_DNA"/>
</dbReference>
<accession>A0A6A5KTS3</accession>
<feature type="region of interest" description="Disordered" evidence="1">
    <location>
        <begin position="1"/>
        <end position="74"/>
    </location>
</feature>
<name>A0A6A5KTS3_9PLEO</name>
<feature type="compositionally biased region" description="Polar residues" evidence="1">
    <location>
        <begin position="1"/>
        <end position="20"/>
    </location>
</feature>
<keyword evidence="3" id="KW-1185">Reference proteome</keyword>
<feature type="compositionally biased region" description="Low complexity" evidence="1">
    <location>
        <begin position="338"/>
        <end position="348"/>
    </location>
</feature>
<sequence length="354" mass="38942">MAPSQRDTSPTSFIDLTISSPEPPERQTGPKGHSPPRQSCLTFKPERPQHDMTRVKNEYSQPATSARHPGALHEHQAHAVNPEHVKHIIAKANTQDLQKVLLDLCRVSPAFAGALVRGLALQSTSAQGMINRHRKPSQKSSIQSSDDEDRDDVYHQSIRKRLAPSSAISIPRGHALPSRVRNNDSSGTTPPPPHGSQSVPRVKREIDYTTSFVDSDGELRYPRTAPRPTADWTSLRHIASPSSGINCIPNSALLAKRLIAARKESLPATKTCNRCNEPWTSKETPCIYHPGNKMKQADGSELWNCCDEPEDDPGCQSGEHVTEEVPSLDTHLHRKRPSASPGPSGLPLKRSRAF</sequence>
<dbReference type="AlphaFoldDB" id="A0A6A5KTS3"/>
<feature type="compositionally biased region" description="Basic and acidic residues" evidence="1">
    <location>
        <begin position="44"/>
        <end position="57"/>
    </location>
</feature>
<proteinExistence type="predicted"/>
<feature type="region of interest" description="Disordered" evidence="1">
    <location>
        <begin position="310"/>
        <end position="354"/>
    </location>
</feature>
<evidence type="ECO:0000313" key="3">
    <source>
        <dbReference type="Proteomes" id="UP000800040"/>
    </source>
</evidence>
<gene>
    <name evidence="2" type="ORF">BDW02DRAFT_13421</name>
</gene>
<organism evidence="2 3">
    <name type="scientific">Decorospora gaudefroyi</name>
    <dbReference type="NCBI Taxonomy" id="184978"/>
    <lineage>
        <taxon>Eukaryota</taxon>
        <taxon>Fungi</taxon>
        <taxon>Dikarya</taxon>
        <taxon>Ascomycota</taxon>
        <taxon>Pezizomycotina</taxon>
        <taxon>Dothideomycetes</taxon>
        <taxon>Pleosporomycetidae</taxon>
        <taxon>Pleosporales</taxon>
        <taxon>Pleosporineae</taxon>
        <taxon>Pleosporaceae</taxon>
        <taxon>Decorospora</taxon>
    </lineage>
</organism>
<reference evidence="2" key="1">
    <citation type="submission" date="2020-01" db="EMBL/GenBank/DDBJ databases">
        <authorList>
            <consortium name="DOE Joint Genome Institute"/>
            <person name="Haridas S."/>
            <person name="Albert R."/>
            <person name="Binder M."/>
            <person name="Bloem J."/>
            <person name="Labutti K."/>
            <person name="Salamov A."/>
            <person name="Andreopoulos B."/>
            <person name="Baker S.E."/>
            <person name="Barry K."/>
            <person name="Bills G."/>
            <person name="Bluhm B.H."/>
            <person name="Cannon C."/>
            <person name="Castanera R."/>
            <person name="Culley D.E."/>
            <person name="Daum C."/>
            <person name="Ezra D."/>
            <person name="Gonzalez J.B."/>
            <person name="Henrissat B."/>
            <person name="Kuo A."/>
            <person name="Liang C."/>
            <person name="Lipzen A."/>
            <person name="Lutzoni F."/>
            <person name="Magnuson J."/>
            <person name="Mondo S."/>
            <person name="Nolan M."/>
            <person name="Ohm R."/>
            <person name="Pangilinan J."/>
            <person name="Park H.-J."/>
            <person name="Ramirez L."/>
            <person name="Alfaro M."/>
            <person name="Sun H."/>
            <person name="Tritt A."/>
            <person name="Yoshinaga Y."/>
            <person name="Zwiers L.-H."/>
            <person name="Turgeon B.G."/>
            <person name="Goodwin S.B."/>
            <person name="Spatafora J.W."/>
            <person name="Crous P.W."/>
            <person name="Grigoriev I.V."/>
        </authorList>
    </citation>
    <scope>NUCLEOTIDE SEQUENCE</scope>
    <source>
        <strain evidence="2">P77</strain>
    </source>
</reference>